<dbReference type="Proteomes" id="UP000682892">
    <property type="component" value="Unassembled WGS sequence"/>
</dbReference>
<organism evidence="1 2">
    <name type="scientific">Aedes aegypti</name>
    <name type="common">Yellowfever mosquito</name>
    <name type="synonym">Culex aegypti</name>
    <dbReference type="NCBI Taxonomy" id="7159"/>
    <lineage>
        <taxon>Eukaryota</taxon>
        <taxon>Metazoa</taxon>
        <taxon>Ecdysozoa</taxon>
        <taxon>Arthropoda</taxon>
        <taxon>Hexapoda</taxon>
        <taxon>Insecta</taxon>
        <taxon>Pterygota</taxon>
        <taxon>Neoptera</taxon>
        <taxon>Endopterygota</taxon>
        <taxon>Diptera</taxon>
        <taxon>Nematocera</taxon>
        <taxon>Culicoidea</taxon>
        <taxon>Culicidae</taxon>
        <taxon>Culicinae</taxon>
        <taxon>Aedini</taxon>
        <taxon>Aedes</taxon>
        <taxon>Stegomyia</taxon>
    </lineage>
</organism>
<sequence>MISCKQEFQFVIENTRHGCEKESALWMFLGVFRGFCSGITLAAGLEDAAICVPQEIYYTDGQGDLGFVIYRNRCCRYIYDRHEKHERAL</sequence>
<dbReference type="AlphaFoldDB" id="Q16QY6"/>
<name>Q16QY6_AEDAE</name>
<dbReference type="EMBL" id="CH477727">
    <property type="protein sequence ID" value="EAT36836.1"/>
    <property type="molecule type" value="Genomic_DNA"/>
</dbReference>
<evidence type="ECO:0000313" key="2">
    <source>
        <dbReference type="Proteomes" id="UP000682892"/>
    </source>
</evidence>
<protein>
    <submittedName>
        <fullName evidence="1">AAEL011119-PA</fullName>
    </submittedName>
</protein>
<reference evidence="1" key="3">
    <citation type="submission" date="2012-09" db="EMBL/GenBank/DDBJ databases">
        <authorList>
            <consortium name="VectorBase"/>
        </authorList>
    </citation>
    <scope>NUCLEOTIDE SEQUENCE</scope>
    <source>
        <strain evidence="1">Liverpool</strain>
    </source>
</reference>
<dbReference type="HOGENOM" id="CLU_2456596_0_0_1"/>
<gene>
    <name evidence="1" type="ORF">AaeL_AAEL011119</name>
</gene>
<reference evidence="1" key="2">
    <citation type="journal article" date="2007" name="Science">
        <title>Genome sequence of Aedes aegypti, a major arbovirus vector.</title>
        <authorList>
            <person name="Nene V."/>
            <person name="Wortman J.R."/>
            <person name="Lawson D."/>
            <person name="Haas B."/>
            <person name="Kodira C."/>
            <person name="Tu Z.J."/>
            <person name="Loftus B."/>
            <person name="Xi Z."/>
            <person name="Megy K."/>
            <person name="Grabherr M."/>
            <person name="Ren Q."/>
            <person name="Zdobnov E.M."/>
            <person name="Lobo N.F."/>
            <person name="Campbell K.S."/>
            <person name="Brown S.E."/>
            <person name="Bonaldo M.F."/>
            <person name="Zhu J."/>
            <person name="Sinkins S.P."/>
            <person name="Hogenkamp D.G."/>
            <person name="Amedeo P."/>
            <person name="Arensburger P."/>
            <person name="Atkinson P.W."/>
            <person name="Bidwell S."/>
            <person name="Biedler J."/>
            <person name="Birney E."/>
            <person name="Bruggner R.V."/>
            <person name="Costas J."/>
            <person name="Coy M.R."/>
            <person name="Crabtree J."/>
            <person name="Crawford M."/>
            <person name="Debruyn B."/>
            <person name="Decaprio D."/>
            <person name="Eiglmeier K."/>
            <person name="Eisenstadt E."/>
            <person name="El-Dorry H."/>
            <person name="Gelbart W.M."/>
            <person name="Gomes S.L."/>
            <person name="Hammond M."/>
            <person name="Hannick L.I."/>
            <person name="Hogan J.R."/>
            <person name="Holmes M.H."/>
            <person name="Jaffe D."/>
            <person name="Johnston J.S."/>
            <person name="Kennedy R.C."/>
            <person name="Koo H."/>
            <person name="Kravitz S."/>
            <person name="Kriventseva E.V."/>
            <person name="Kulp D."/>
            <person name="Labutti K."/>
            <person name="Lee E."/>
            <person name="Li S."/>
            <person name="Lovin D.D."/>
            <person name="Mao C."/>
            <person name="Mauceli E."/>
            <person name="Menck C.F."/>
            <person name="Miller J.R."/>
            <person name="Montgomery P."/>
            <person name="Mori A."/>
            <person name="Nascimento A.L."/>
            <person name="Naveira H.F."/>
            <person name="Nusbaum C."/>
            <person name="O'leary S."/>
            <person name="Orvis J."/>
            <person name="Pertea M."/>
            <person name="Quesneville H."/>
            <person name="Reidenbach K.R."/>
            <person name="Rogers Y.H."/>
            <person name="Roth C.W."/>
            <person name="Schneider J.R."/>
            <person name="Schatz M."/>
            <person name="Shumway M."/>
            <person name="Stanke M."/>
            <person name="Stinson E.O."/>
            <person name="Tubio J.M."/>
            <person name="Vanzee J.P."/>
            <person name="Verjovski-Almeida S."/>
            <person name="Werner D."/>
            <person name="White O."/>
            <person name="Wyder S."/>
            <person name="Zeng Q."/>
            <person name="Zhao Q."/>
            <person name="Zhao Y."/>
            <person name="Hill C.A."/>
            <person name="Raikhel A.S."/>
            <person name="Soares M.B."/>
            <person name="Knudson D.L."/>
            <person name="Lee N.H."/>
            <person name="Galagan J."/>
            <person name="Salzberg S.L."/>
            <person name="Paulsen I.T."/>
            <person name="Dimopoulos G."/>
            <person name="Collins F.H."/>
            <person name="Birren B."/>
            <person name="Fraser-Liggett C.M."/>
            <person name="Severson D.W."/>
        </authorList>
    </citation>
    <scope>NUCLEOTIDE SEQUENCE [LARGE SCALE GENOMIC DNA]</scope>
    <source>
        <strain evidence="1">Liverpool</strain>
    </source>
</reference>
<dbReference type="PaxDb" id="7159-AAEL011119-PA"/>
<proteinExistence type="predicted"/>
<reference evidence="1" key="1">
    <citation type="submission" date="2005-10" db="EMBL/GenBank/DDBJ databases">
        <authorList>
            <person name="Loftus B.J."/>
            <person name="Nene V.M."/>
            <person name="Hannick L.I."/>
            <person name="Bidwell S."/>
            <person name="Haas B."/>
            <person name="Amedeo P."/>
            <person name="Orvis J."/>
            <person name="Wortman J.R."/>
            <person name="White O.R."/>
            <person name="Salzberg S."/>
            <person name="Shumway M."/>
            <person name="Koo H."/>
            <person name="Zhao Y."/>
            <person name="Holmes M."/>
            <person name="Miller J."/>
            <person name="Schatz M."/>
            <person name="Pop M."/>
            <person name="Pai G."/>
            <person name="Utterback T."/>
            <person name="Rogers Y.-H."/>
            <person name="Kravitz S."/>
            <person name="Fraser C.M."/>
        </authorList>
    </citation>
    <scope>NUCLEOTIDE SEQUENCE</scope>
    <source>
        <strain evidence="1">Liverpool</strain>
    </source>
</reference>
<evidence type="ECO:0000313" key="1">
    <source>
        <dbReference type="EMBL" id="EAT36836.1"/>
    </source>
</evidence>
<accession>Q16QY6</accession>